<comment type="caution">
    <text evidence="1">The sequence shown here is derived from an EMBL/GenBank/DDBJ whole genome shotgun (WGS) entry which is preliminary data.</text>
</comment>
<dbReference type="AlphaFoldDB" id="A0A939KKW2"/>
<keyword evidence="2" id="KW-1185">Reference proteome</keyword>
<dbReference type="Proteomes" id="UP000664164">
    <property type="component" value="Unassembled WGS sequence"/>
</dbReference>
<reference evidence="1" key="1">
    <citation type="submission" date="2021-03" db="EMBL/GenBank/DDBJ databases">
        <title>A new species, PO-11, isolated from a karst cave deposit.</title>
        <authorList>
            <person name="Zhaoxiaoyong W."/>
        </authorList>
    </citation>
    <scope>NUCLEOTIDE SEQUENCE</scope>
    <source>
        <strain evidence="1">PO-11</strain>
    </source>
</reference>
<gene>
    <name evidence="1" type="ORF">J1902_15200</name>
</gene>
<evidence type="ECO:0000313" key="2">
    <source>
        <dbReference type="Proteomes" id="UP000664164"/>
    </source>
</evidence>
<dbReference type="RefSeq" id="WP_207617148.1">
    <property type="nucleotide sequence ID" value="NZ_JAFNLL010000040.1"/>
</dbReference>
<dbReference type="EMBL" id="JAFNLL010000040">
    <property type="protein sequence ID" value="MBO1269294.1"/>
    <property type="molecule type" value="Genomic_DNA"/>
</dbReference>
<sequence>MTEASHPVYTTTASDGYEWVLPLDSTNHRLFRSLSGSPAENWQAPEMYLLKSDEGQQFAPAFLPWLASGLLVLRDEAIQSVGDLLKPYGELLPLRCAEADLALFNPLRAIDALNEEESTIVRFGSGKIMNIEKTVFHGDRLKGLGAFKLANYLQGKLYLSKALTMSIQETGYASGTDFKLVT</sequence>
<protein>
    <submittedName>
        <fullName evidence="1">Uncharacterized protein</fullName>
    </submittedName>
</protein>
<proteinExistence type="predicted"/>
<accession>A0A939KKW2</accession>
<organism evidence="1 2">
    <name type="scientific">Arthrobacter cavernae</name>
    <dbReference type="NCBI Taxonomy" id="2817681"/>
    <lineage>
        <taxon>Bacteria</taxon>
        <taxon>Bacillati</taxon>
        <taxon>Actinomycetota</taxon>
        <taxon>Actinomycetes</taxon>
        <taxon>Micrococcales</taxon>
        <taxon>Micrococcaceae</taxon>
        <taxon>Arthrobacter</taxon>
    </lineage>
</organism>
<evidence type="ECO:0000313" key="1">
    <source>
        <dbReference type="EMBL" id="MBO1269294.1"/>
    </source>
</evidence>
<name>A0A939KKW2_9MICC</name>